<proteinExistence type="predicted"/>
<protein>
    <submittedName>
        <fullName evidence="1">Uncharacterized protein</fullName>
    </submittedName>
</protein>
<sequence length="47" mass="5452">MPCQSEILLPGSDGYSTSNSDWIEYVLNEKQPFVEKAMEEFHEEDVE</sequence>
<dbReference type="EMBL" id="CAADFE010000015">
    <property type="protein sequence ID" value="VFJ68657.1"/>
    <property type="molecule type" value="Genomic_DNA"/>
</dbReference>
<reference evidence="1" key="1">
    <citation type="submission" date="2019-02" db="EMBL/GenBank/DDBJ databases">
        <authorList>
            <person name="Gruber-Vodicka R. H."/>
            <person name="Seah K. B. B."/>
        </authorList>
    </citation>
    <scope>NUCLEOTIDE SEQUENCE</scope>
    <source>
        <strain evidence="1">BECK_BZ131</strain>
    </source>
</reference>
<organism evidence="1">
    <name type="scientific">Candidatus Kentrum sp. FW</name>
    <dbReference type="NCBI Taxonomy" id="2126338"/>
    <lineage>
        <taxon>Bacteria</taxon>
        <taxon>Pseudomonadati</taxon>
        <taxon>Pseudomonadota</taxon>
        <taxon>Gammaproteobacteria</taxon>
        <taxon>Candidatus Kentrum</taxon>
    </lineage>
</organism>
<accession>A0A450TLL6</accession>
<evidence type="ECO:0000313" key="1">
    <source>
        <dbReference type="EMBL" id="VFJ68657.1"/>
    </source>
</evidence>
<gene>
    <name evidence="1" type="ORF">BECKFW1821C_GA0114237_101533</name>
</gene>
<name>A0A450TLL6_9GAMM</name>
<dbReference type="AlphaFoldDB" id="A0A450TLL6"/>